<sequence>MSVTSLVISLFVTCFLHRCLRTGLSIPTIDFYPQDEFGKNCTSSPSSDRHYQGIVNENRQLDITYEGKTVNDYCATISFKGVGDGPSVRDEYKVCVTPVHFNDPSCAVQLNFTENASLDVFKSIDCMNYNISKFCGGQKNLVFMEFKVLNEKLLKTDNDLICENDTVLKRKTKAGIGQEQKIG</sequence>
<gene>
    <name evidence="1" type="ORF">CGI_10007883</name>
</gene>
<dbReference type="AlphaFoldDB" id="K1QA87"/>
<dbReference type="EMBL" id="JH816291">
    <property type="protein sequence ID" value="EKC25770.1"/>
    <property type="molecule type" value="Genomic_DNA"/>
</dbReference>
<organism evidence="1">
    <name type="scientific">Magallana gigas</name>
    <name type="common">Pacific oyster</name>
    <name type="synonym">Crassostrea gigas</name>
    <dbReference type="NCBI Taxonomy" id="29159"/>
    <lineage>
        <taxon>Eukaryota</taxon>
        <taxon>Metazoa</taxon>
        <taxon>Spiralia</taxon>
        <taxon>Lophotrochozoa</taxon>
        <taxon>Mollusca</taxon>
        <taxon>Bivalvia</taxon>
        <taxon>Autobranchia</taxon>
        <taxon>Pteriomorphia</taxon>
        <taxon>Ostreida</taxon>
        <taxon>Ostreoidea</taxon>
        <taxon>Ostreidae</taxon>
        <taxon>Magallana</taxon>
    </lineage>
</organism>
<dbReference type="InParanoid" id="K1QA87"/>
<protein>
    <submittedName>
        <fullName evidence="1">Uncharacterized protein</fullName>
    </submittedName>
</protein>
<accession>K1QA87</accession>
<dbReference type="HOGENOM" id="CLU_1476539_0_0_1"/>
<evidence type="ECO:0000313" key="1">
    <source>
        <dbReference type="EMBL" id="EKC25770.1"/>
    </source>
</evidence>
<proteinExistence type="predicted"/>
<name>K1QA87_MAGGI</name>
<reference evidence="1" key="1">
    <citation type="journal article" date="2012" name="Nature">
        <title>The oyster genome reveals stress adaptation and complexity of shell formation.</title>
        <authorList>
            <person name="Zhang G."/>
            <person name="Fang X."/>
            <person name="Guo X."/>
            <person name="Li L."/>
            <person name="Luo R."/>
            <person name="Xu F."/>
            <person name="Yang P."/>
            <person name="Zhang L."/>
            <person name="Wang X."/>
            <person name="Qi H."/>
            <person name="Xiong Z."/>
            <person name="Que H."/>
            <person name="Xie Y."/>
            <person name="Holland P.W."/>
            <person name="Paps J."/>
            <person name="Zhu Y."/>
            <person name="Wu F."/>
            <person name="Chen Y."/>
            <person name="Wang J."/>
            <person name="Peng C."/>
            <person name="Meng J."/>
            <person name="Yang L."/>
            <person name="Liu J."/>
            <person name="Wen B."/>
            <person name="Zhang N."/>
            <person name="Huang Z."/>
            <person name="Zhu Q."/>
            <person name="Feng Y."/>
            <person name="Mount A."/>
            <person name="Hedgecock D."/>
            <person name="Xu Z."/>
            <person name="Liu Y."/>
            <person name="Domazet-Loso T."/>
            <person name="Du Y."/>
            <person name="Sun X."/>
            <person name="Zhang S."/>
            <person name="Liu B."/>
            <person name="Cheng P."/>
            <person name="Jiang X."/>
            <person name="Li J."/>
            <person name="Fan D."/>
            <person name="Wang W."/>
            <person name="Fu W."/>
            <person name="Wang T."/>
            <person name="Wang B."/>
            <person name="Zhang J."/>
            <person name="Peng Z."/>
            <person name="Li Y."/>
            <person name="Li N."/>
            <person name="Wang J."/>
            <person name="Chen M."/>
            <person name="He Y."/>
            <person name="Tan F."/>
            <person name="Song X."/>
            <person name="Zheng Q."/>
            <person name="Huang R."/>
            <person name="Yang H."/>
            <person name="Du X."/>
            <person name="Chen L."/>
            <person name="Yang M."/>
            <person name="Gaffney P.M."/>
            <person name="Wang S."/>
            <person name="Luo L."/>
            <person name="She Z."/>
            <person name="Ming Y."/>
            <person name="Huang W."/>
            <person name="Zhang S."/>
            <person name="Huang B."/>
            <person name="Zhang Y."/>
            <person name="Qu T."/>
            <person name="Ni P."/>
            <person name="Miao G."/>
            <person name="Wang J."/>
            <person name="Wang Q."/>
            <person name="Steinberg C.E."/>
            <person name="Wang H."/>
            <person name="Li N."/>
            <person name="Qian L."/>
            <person name="Zhang G."/>
            <person name="Li Y."/>
            <person name="Yang H."/>
            <person name="Liu X."/>
            <person name="Wang J."/>
            <person name="Yin Y."/>
            <person name="Wang J."/>
        </authorList>
    </citation>
    <scope>NUCLEOTIDE SEQUENCE [LARGE SCALE GENOMIC DNA]</scope>
    <source>
        <strain evidence="1">05x7-T-G4-1.051#20</strain>
    </source>
</reference>